<protein>
    <submittedName>
        <fullName evidence="2">Glycosyltransferase family 18 protein</fullName>
    </submittedName>
</protein>
<proteinExistence type="predicted"/>
<keyword evidence="2" id="KW-0808">Transferase</keyword>
<dbReference type="InterPro" id="IPR026116">
    <property type="entry name" value="GT18_cat"/>
</dbReference>
<evidence type="ECO:0000313" key="3">
    <source>
        <dbReference type="Proteomes" id="UP000076842"/>
    </source>
</evidence>
<evidence type="ECO:0000259" key="1">
    <source>
        <dbReference type="Pfam" id="PF15024"/>
    </source>
</evidence>
<dbReference type="AlphaFoldDB" id="A0A165EVX9"/>
<evidence type="ECO:0000313" key="2">
    <source>
        <dbReference type="EMBL" id="KZT55627.1"/>
    </source>
</evidence>
<dbReference type="Proteomes" id="UP000076842">
    <property type="component" value="Unassembled WGS sequence"/>
</dbReference>
<dbReference type="OrthoDB" id="2113294at2759"/>
<organism evidence="2 3">
    <name type="scientific">Calocera cornea HHB12733</name>
    <dbReference type="NCBI Taxonomy" id="1353952"/>
    <lineage>
        <taxon>Eukaryota</taxon>
        <taxon>Fungi</taxon>
        <taxon>Dikarya</taxon>
        <taxon>Basidiomycota</taxon>
        <taxon>Agaricomycotina</taxon>
        <taxon>Dacrymycetes</taxon>
        <taxon>Dacrymycetales</taxon>
        <taxon>Dacrymycetaceae</taxon>
        <taxon>Calocera</taxon>
    </lineage>
</organism>
<reference evidence="2 3" key="1">
    <citation type="journal article" date="2016" name="Mol. Biol. Evol.">
        <title>Comparative Genomics of Early-Diverging Mushroom-Forming Fungi Provides Insights into the Origins of Lignocellulose Decay Capabilities.</title>
        <authorList>
            <person name="Nagy L.G."/>
            <person name="Riley R."/>
            <person name="Tritt A."/>
            <person name="Adam C."/>
            <person name="Daum C."/>
            <person name="Floudas D."/>
            <person name="Sun H."/>
            <person name="Yadav J.S."/>
            <person name="Pangilinan J."/>
            <person name="Larsson K.H."/>
            <person name="Matsuura K."/>
            <person name="Barry K."/>
            <person name="Labutti K."/>
            <person name="Kuo R."/>
            <person name="Ohm R.A."/>
            <person name="Bhattacharya S.S."/>
            <person name="Shirouzu T."/>
            <person name="Yoshinaga Y."/>
            <person name="Martin F.M."/>
            <person name="Grigoriev I.V."/>
            <person name="Hibbett D.S."/>
        </authorList>
    </citation>
    <scope>NUCLEOTIDE SEQUENCE [LARGE SCALE GENOMIC DNA]</scope>
    <source>
        <strain evidence="2 3">HHB12733</strain>
    </source>
</reference>
<dbReference type="Pfam" id="PF15024">
    <property type="entry name" value="Glyco_transf_18"/>
    <property type="match status" value="1"/>
</dbReference>
<name>A0A165EVX9_9BASI</name>
<dbReference type="STRING" id="1353952.A0A165EVX9"/>
<dbReference type="InParanoid" id="A0A165EVX9"/>
<gene>
    <name evidence="2" type="ORF">CALCODRAFT_498377</name>
</gene>
<dbReference type="UniPathway" id="UPA00378"/>
<accession>A0A165EVX9</accession>
<keyword evidence="3" id="KW-1185">Reference proteome</keyword>
<sequence length="437" mass="49206">MLAKSLLIRGLLLSGITLLLLTGFLFRTHLSPASFPSSSHPLPHTHDQDPLFDRLFPLLQGAEGEAQAENGRQVRRLVACLARGECKENQAGVVILASSKFGPKIEGYNNAERAWALSVQNALQQLGYTYLWFPSLQDASAAYRLFPDLVKLVLADGRDIAQCSTAPHCIKSPSNSLGFPLWKLVSFSPEGAVTQPLGAQWVVAPDEFGTGAQVLGYSVEDACRARPFVPRGEREQHVYVLGDRLSYWYHRDYAWDDGAFWGLRDAFYLEVTLVGGLVNDTQWDTYWPPYMDNYGPMGAEDYYSLLSHSEVLVGTGLPANSPAPYEALCFGVPFVNPILRWDEKRPFHRESWVTQNDALKHLEPPYVYHVKRMDREGLVKAVRTARATPIGRYIAPNMYQSSLRDRVNELVETDWRARAQEIISRRVAAFEEPLFEL</sequence>
<feature type="domain" description="Glycosyltransferase family 18 catalytic" evidence="1">
    <location>
        <begin position="275"/>
        <end position="413"/>
    </location>
</feature>
<dbReference type="GO" id="GO:0030144">
    <property type="term" value="F:alpha-1,6-mannosylglycoprotein 6-beta-N-acetylglucosaminyltransferase activity"/>
    <property type="evidence" value="ECO:0007669"/>
    <property type="project" value="InterPro"/>
</dbReference>
<dbReference type="EMBL" id="KV423991">
    <property type="protein sequence ID" value="KZT55627.1"/>
    <property type="molecule type" value="Genomic_DNA"/>
</dbReference>